<comment type="caution">
    <text evidence="1">The sequence shown here is derived from an EMBL/GenBank/DDBJ whole genome shotgun (WGS) entry which is preliminary data.</text>
</comment>
<evidence type="ECO:0000313" key="1">
    <source>
        <dbReference type="EMBL" id="MFC5026167.1"/>
    </source>
</evidence>
<protein>
    <submittedName>
        <fullName evidence="1">Uncharacterized protein</fullName>
    </submittedName>
</protein>
<keyword evidence="2" id="KW-1185">Reference proteome</keyword>
<dbReference type="RefSeq" id="WP_345689718.1">
    <property type="nucleotide sequence ID" value="NZ_BAABIT010000001.1"/>
</dbReference>
<evidence type="ECO:0000313" key="2">
    <source>
        <dbReference type="Proteomes" id="UP001595829"/>
    </source>
</evidence>
<gene>
    <name evidence="1" type="ORF">ACFPM3_28955</name>
</gene>
<accession>A0ABV9XRQ5</accession>
<dbReference type="EMBL" id="JBHSJD010000024">
    <property type="protein sequence ID" value="MFC5026167.1"/>
    <property type="molecule type" value="Genomic_DNA"/>
</dbReference>
<name>A0ABV9XRQ5_9ACTN</name>
<organism evidence="1 2">
    <name type="scientific">Streptomyces coeruleoprunus</name>
    <dbReference type="NCBI Taxonomy" id="285563"/>
    <lineage>
        <taxon>Bacteria</taxon>
        <taxon>Bacillati</taxon>
        <taxon>Actinomycetota</taxon>
        <taxon>Actinomycetes</taxon>
        <taxon>Kitasatosporales</taxon>
        <taxon>Streptomycetaceae</taxon>
        <taxon>Streptomyces</taxon>
    </lineage>
</organism>
<sequence>MRAIGTLAGVRTGTVAATTSLLLAGGLYGATSAAALDGCSTIRGASVCWSSGTDTFTVKDTAVDGATVRVSYTVDLADKDVTGRCTTGTTDGVKTVRCRVGGLPEGKAVVWSVSTWKDGRLVQQGPTQYHTS</sequence>
<dbReference type="Proteomes" id="UP001595829">
    <property type="component" value="Unassembled WGS sequence"/>
</dbReference>
<proteinExistence type="predicted"/>
<reference evidence="2" key="1">
    <citation type="journal article" date="2019" name="Int. J. Syst. Evol. Microbiol.">
        <title>The Global Catalogue of Microorganisms (GCM) 10K type strain sequencing project: providing services to taxonomists for standard genome sequencing and annotation.</title>
        <authorList>
            <consortium name="The Broad Institute Genomics Platform"/>
            <consortium name="The Broad Institute Genome Sequencing Center for Infectious Disease"/>
            <person name="Wu L."/>
            <person name="Ma J."/>
        </authorList>
    </citation>
    <scope>NUCLEOTIDE SEQUENCE [LARGE SCALE GENOMIC DNA]</scope>
    <source>
        <strain evidence="2">CGMCC 4.1648</strain>
    </source>
</reference>